<dbReference type="Pfam" id="PF02583">
    <property type="entry name" value="Trns_repr_metal"/>
    <property type="match status" value="1"/>
</dbReference>
<dbReference type="CDD" id="cd10148">
    <property type="entry name" value="CsoR-like_DUF156"/>
    <property type="match status" value="1"/>
</dbReference>
<dbReference type="PANTHER" id="PTHR33677">
    <property type="entry name" value="TRANSCRIPTIONAL REPRESSOR FRMR-RELATED"/>
    <property type="match status" value="1"/>
</dbReference>
<reference evidence="1 2" key="1">
    <citation type="submission" date="2017-09" db="EMBL/GenBank/DDBJ databases">
        <title>Depth-based differentiation of microbial function through sediment-hosted aquifers and enrichment of novel symbionts in the deep terrestrial subsurface.</title>
        <authorList>
            <person name="Probst A.J."/>
            <person name="Ladd B."/>
            <person name="Jarett J.K."/>
            <person name="Geller-Mcgrath D.E."/>
            <person name="Sieber C.M."/>
            <person name="Emerson J.B."/>
            <person name="Anantharaman K."/>
            <person name="Thomas B.C."/>
            <person name="Malmstrom R."/>
            <person name="Stieglmeier M."/>
            <person name="Klingl A."/>
            <person name="Woyke T."/>
            <person name="Ryan C.M."/>
            <person name="Banfield J.F."/>
        </authorList>
    </citation>
    <scope>NUCLEOTIDE SEQUENCE [LARGE SCALE GENOMIC DNA]</scope>
    <source>
        <strain evidence="1">CG11_big_fil_rev_8_21_14_0_20_46_11</strain>
    </source>
</reference>
<gene>
    <name evidence="1" type="ORF">COV91_06210</name>
</gene>
<dbReference type="Proteomes" id="UP000229342">
    <property type="component" value="Unassembled WGS sequence"/>
</dbReference>
<evidence type="ECO:0000313" key="1">
    <source>
        <dbReference type="EMBL" id="PIQ68044.1"/>
    </source>
</evidence>
<dbReference type="AlphaFoldDB" id="A0A2H0KCC4"/>
<sequence>MTPSPQAKLLRRLSIIEGQLRGVRKMVEDERYCVDVIMQTEAVKSALSGIEDALLERHLSRHVVDQMKKGEEKKATAEILKIYKLAQRKS</sequence>
<dbReference type="InterPro" id="IPR038390">
    <property type="entry name" value="Metal_Tscrpt_repr_sf"/>
</dbReference>
<dbReference type="PANTHER" id="PTHR33677:SF3">
    <property type="entry name" value="COPPER-SENSING TRANSCRIPTIONAL REPRESSOR RICR"/>
    <property type="match status" value="1"/>
</dbReference>
<comment type="caution">
    <text evidence="1">The sequence shown here is derived from an EMBL/GenBank/DDBJ whole genome shotgun (WGS) entry which is preliminary data.</text>
</comment>
<name>A0A2H0KCC4_9BACT</name>
<organism evidence="1 2">
    <name type="scientific">Candidatus Taylorbacteria bacterium CG11_big_fil_rev_8_21_14_0_20_46_11</name>
    <dbReference type="NCBI Taxonomy" id="1975025"/>
    <lineage>
        <taxon>Bacteria</taxon>
        <taxon>Candidatus Tayloriibacteriota</taxon>
    </lineage>
</organism>
<dbReference type="GO" id="GO:0046872">
    <property type="term" value="F:metal ion binding"/>
    <property type="evidence" value="ECO:0007669"/>
    <property type="project" value="InterPro"/>
</dbReference>
<dbReference type="GO" id="GO:0045892">
    <property type="term" value="P:negative regulation of DNA-templated transcription"/>
    <property type="evidence" value="ECO:0007669"/>
    <property type="project" value="UniProtKB-ARBA"/>
</dbReference>
<dbReference type="InterPro" id="IPR003735">
    <property type="entry name" value="Metal_Tscrpt_repr"/>
</dbReference>
<evidence type="ECO:0008006" key="3">
    <source>
        <dbReference type="Google" id="ProtNLM"/>
    </source>
</evidence>
<dbReference type="Gene3D" id="1.20.58.1000">
    <property type="entry name" value="Metal-sensitive repressor, helix protomer"/>
    <property type="match status" value="1"/>
</dbReference>
<evidence type="ECO:0000313" key="2">
    <source>
        <dbReference type="Proteomes" id="UP000229342"/>
    </source>
</evidence>
<dbReference type="EMBL" id="PCVG01000085">
    <property type="protein sequence ID" value="PIQ68044.1"/>
    <property type="molecule type" value="Genomic_DNA"/>
</dbReference>
<dbReference type="GO" id="GO:0003677">
    <property type="term" value="F:DNA binding"/>
    <property type="evidence" value="ECO:0007669"/>
    <property type="project" value="InterPro"/>
</dbReference>
<accession>A0A2H0KCC4</accession>
<proteinExistence type="predicted"/>
<protein>
    <recommendedName>
        <fullName evidence="3">Transcriptional regulator</fullName>
    </recommendedName>
</protein>